<reference evidence="2 3" key="1">
    <citation type="journal article" date="2016" name="Int. J. Syst. Evol. Microbiol.">
        <title>Caldimicrobium thiodismutans sp. nov., a sulfur-disproportionating bacterium isolated from a hot spring, and emended description of the genus Caldimicrobium.</title>
        <authorList>
            <person name="Kojima H."/>
            <person name="Umezawa K."/>
            <person name="Fukui M."/>
        </authorList>
    </citation>
    <scope>NUCLEOTIDE SEQUENCE [LARGE SCALE GENOMIC DNA]</scope>
    <source>
        <strain evidence="2 3">TF1</strain>
    </source>
</reference>
<dbReference type="PANTHER" id="PTHR12526:SF630">
    <property type="entry name" value="GLYCOSYLTRANSFERASE"/>
    <property type="match status" value="1"/>
</dbReference>
<sequence length="314" mass="37193">MPLINFRLLPKKESNEADFIYTWGYIPILTKKNFIIEFDNPYVVTFYNKKAFGIYKSLFKKFFNKAYKLTFMSQTSMEHFLYEIGEQYRHKCFIVYPFVERNYLKKKKDINKKTINFTFAGFDFRLNGGPELLKAFSSIKNKNLKLFIFSQVPKEIRKEVNDDRIIINTPINRQDLINHLLTTTDILILPTFYESFPIVILEALSSGCGIIITNVYATHEMVESNKNGILLSHPFLKPDNYNGFEFVNNTVYRINEFTKNFLENKFYDSFSLEIAKAIEIGAEEYKNWQQGSIELYENKFSKEIWLENFKKIFS</sequence>
<feature type="domain" description="Glycosyl transferase family 1" evidence="1">
    <location>
        <begin position="104"/>
        <end position="232"/>
    </location>
</feature>
<organism evidence="2 3">
    <name type="scientific">Caldimicrobium thiodismutans</name>
    <dbReference type="NCBI Taxonomy" id="1653476"/>
    <lineage>
        <taxon>Bacteria</taxon>
        <taxon>Pseudomonadati</taxon>
        <taxon>Thermodesulfobacteriota</taxon>
        <taxon>Thermodesulfobacteria</taxon>
        <taxon>Thermodesulfobacteriales</taxon>
        <taxon>Thermodesulfobacteriaceae</taxon>
        <taxon>Caldimicrobium</taxon>
    </lineage>
</organism>
<name>A0A0U5AY25_9BACT</name>
<protein>
    <recommendedName>
        <fullName evidence="1">Glycosyl transferase family 1 domain-containing protein</fullName>
    </recommendedName>
</protein>
<dbReference type="SUPFAM" id="SSF53756">
    <property type="entry name" value="UDP-Glycosyltransferase/glycogen phosphorylase"/>
    <property type="match status" value="1"/>
</dbReference>
<dbReference type="Gene3D" id="3.40.50.2000">
    <property type="entry name" value="Glycogen Phosphorylase B"/>
    <property type="match status" value="2"/>
</dbReference>
<dbReference type="KEGG" id="cthi:THC_1195"/>
<dbReference type="STRING" id="1653476.THC_1195"/>
<dbReference type="RefSeq" id="WP_068514729.1">
    <property type="nucleotide sequence ID" value="NZ_AP014945.1"/>
</dbReference>
<evidence type="ECO:0000313" key="2">
    <source>
        <dbReference type="EMBL" id="BAU23566.1"/>
    </source>
</evidence>
<reference evidence="3" key="2">
    <citation type="journal article" date="2016" name="Int. J. Syst. Evol. Microbiol.">
        <title>Caldimicrobium thiodismutans sp. nov., a sulfur-disproportionating bacterium isolated from a hot spring.</title>
        <authorList>
            <person name="Kojima H."/>
            <person name="Umezawa K."/>
            <person name="Fukui M."/>
        </authorList>
    </citation>
    <scope>NUCLEOTIDE SEQUENCE [LARGE SCALE GENOMIC DNA]</scope>
    <source>
        <strain evidence="3">TF1</strain>
    </source>
</reference>
<dbReference type="GO" id="GO:0016757">
    <property type="term" value="F:glycosyltransferase activity"/>
    <property type="evidence" value="ECO:0007669"/>
    <property type="project" value="InterPro"/>
</dbReference>
<dbReference type="AlphaFoldDB" id="A0A0U5AY25"/>
<dbReference type="OrthoDB" id="9775208at2"/>
<keyword evidence="3" id="KW-1185">Reference proteome</keyword>
<evidence type="ECO:0000259" key="1">
    <source>
        <dbReference type="Pfam" id="PF00534"/>
    </source>
</evidence>
<dbReference type="InterPro" id="IPR001296">
    <property type="entry name" value="Glyco_trans_1"/>
</dbReference>
<dbReference type="PANTHER" id="PTHR12526">
    <property type="entry name" value="GLYCOSYLTRANSFERASE"/>
    <property type="match status" value="1"/>
</dbReference>
<dbReference type="EMBL" id="AP014945">
    <property type="protein sequence ID" value="BAU23566.1"/>
    <property type="molecule type" value="Genomic_DNA"/>
</dbReference>
<gene>
    <name evidence="2" type="ORF">THC_1195</name>
</gene>
<evidence type="ECO:0000313" key="3">
    <source>
        <dbReference type="Proteomes" id="UP000068196"/>
    </source>
</evidence>
<accession>A0A0U5AY25</accession>
<dbReference type="CDD" id="cd03801">
    <property type="entry name" value="GT4_PimA-like"/>
    <property type="match status" value="1"/>
</dbReference>
<dbReference type="Pfam" id="PF00534">
    <property type="entry name" value="Glycos_transf_1"/>
    <property type="match status" value="1"/>
</dbReference>
<dbReference type="Proteomes" id="UP000068196">
    <property type="component" value="Chromosome"/>
</dbReference>
<proteinExistence type="predicted"/>